<dbReference type="InterPro" id="IPR013761">
    <property type="entry name" value="SAM/pointed_sf"/>
</dbReference>
<name>A0A5J6VLW3_9VIRU</name>
<sequence length="118" mass="14070">MADLLKDNMQYLHSLHTAYMNKISMLEEEIKLLKAERPEKTPIQWNKFDVVEWITNMGEVYKQYTKLFLDNNITGDVLLNTTFSQSDLFKMGVENEFHRKRIIHEVSKLYSPDDMCDY</sequence>
<dbReference type="EMBL" id="MN448299">
    <property type="protein sequence ID" value="QFG75135.1"/>
    <property type="molecule type" value="Genomic_DNA"/>
</dbReference>
<dbReference type="SMART" id="SM00454">
    <property type="entry name" value="SAM"/>
    <property type="match status" value="1"/>
</dbReference>
<feature type="domain" description="SAM" evidence="1">
    <location>
        <begin position="45"/>
        <end position="112"/>
    </location>
</feature>
<dbReference type="InterPro" id="IPR001660">
    <property type="entry name" value="SAM"/>
</dbReference>
<organism evidence="2">
    <name type="scientific">Megaviridae environmental sample</name>
    <dbReference type="NCBI Taxonomy" id="1737588"/>
    <lineage>
        <taxon>Viruses</taxon>
        <taxon>Varidnaviria</taxon>
        <taxon>Bamfordvirae</taxon>
        <taxon>Nucleocytoviricota</taxon>
        <taxon>Megaviricetes</taxon>
        <taxon>Imitervirales</taxon>
        <taxon>Mimiviridae</taxon>
        <taxon>environmental samples</taxon>
    </lineage>
</organism>
<dbReference type="PROSITE" id="PS50105">
    <property type="entry name" value="SAM_DOMAIN"/>
    <property type="match status" value="1"/>
</dbReference>
<proteinExistence type="predicted"/>
<dbReference type="Gene3D" id="1.10.150.50">
    <property type="entry name" value="Transcription Factor, Ets-1"/>
    <property type="match status" value="1"/>
</dbReference>
<evidence type="ECO:0000313" key="2">
    <source>
        <dbReference type="EMBL" id="QFG75135.1"/>
    </source>
</evidence>
<protein>
    <submittedName>
        <fullName evidence="2">SAM domain protein</fullName>
    </submittedName>
</protein>
<evidence type="ECO:0000259" key="1">
    <source>
        <dbReference type="PROSITE" id="PS50105"/>
    </source>
</evidence>
<dbReference type="SUPFAM" id="SSF47769">
    <property type="entry name" value="SAM/Pointed domain"/>
    <property type="match status" value="1"/>
</dbReference>
<accession>A0A5J6VLW3</accession>
<dbReference type="Pfam" id="PF07647">
    <property type="entry name" value="SAM_2"/>
    <property type="match status" value="1"/>
</dbReference>
<reference evidence="2" key="1">
    <citation type="journal article" date="2019" name="Philos. Trans. R. Soc. Lond., B, Biol. Sci.">
        <title>Targeted metagenomic recovery of four divergent viruses reveals shared and distinctive characteristics of giant viruses of marine eukaryotes.</title>
        <authorList>
            <person name="Needham D.M."/>
            <person name="Poirier C."/>
            <person name="Hehenberger E."/>
            <person name="Jimenez V."/>
            <person name="Swalwell J.E."/>
            <person name="Santoro A.E."/>
            <person name="Worden A.Z."/>
        </authorList>
    </citation>
    <scope>NUCLEOTIDE SEQUENCE</scope>
    <source>
        <strain evidence="2">OPacV-421</strain>
    </source>
</reference>